<reference evidence="6" key="1">
    <citation type="journal article" date="2019" name="Int. J. Syst. Evol. Microbiol.">
        <title>The Global Catalogue of Microorganisms (GCM) 10K type strain sequencing project: providing services to taxonomists for standard genome sequencing and annotation.</title>
        <authorList>
            <consortium name="The Broad Institute Genomics Platform"/>
            <consortium name="The Broad Institute Genome Sequencing Center for Infectious Disease"/>
            <person name="Wu L."/>
            <person name="Ma J."/>
        </authorList>
    </citation>
    <scope>NUCLEOTIDE SEQUENCE [LARGE SCALE GENOMIC DNA]</scope>
    <source>
        <strain evidence="6">CGMCC 4.5798</strain>
    </source>
</reference>
<feature type="signal peptide" evidence="3">
    <location>
        <begin position="1"/>
        <end position="20"/>
    </location>
</feature>
<dbReference type="Proteomes" id="UP001596086">
    <property type="component" value="Unassembled WGS sequence"/>
</dbReference>
<dbReference type="InterPro" id="IPR011250">
    <property type="entry name" value="OMP/PagP_B-barrel"/>
</dbReference>
<gene>
    <name evidence="5" type="ORF">ACFPO9_04740</name>
</gene>
<keyword evidence="2 3" id="KW-0732">Signal</keyword>
<dbReference type="EMBL" id="JBHSMZ010000004">
    <property type="protein sequence ID" value="MFC5547817.1"/>
    <property type="molecule type" value="Genomic_DNA"/>
</dbReference>
<sequence>MNAFRFGLAAALFAAGSAHAQLRDPASQARLQAQPSPEARAFAKMPTPFERTYMVDEGAHPFTKLFDGYRSDPRLVAGIDLNRHLALEAGYVERKDRGFHAIDPRDPLDTAGALGAKGFHSYVALKVTAPITDDLSAYGKVGLSHSERRGADARGREDNAIGGAYTGIGAKYKLNEKASVSVEGQKFGNTAEKWGNDTNGNKVNAKLNLGF</sequence>
<evidence type="ECO:0000313" key="5">
    <source>
        <dbReference type="EMBL" id="MFC5547817.1"/>
    </source>
</evidence>
<evidence type="ECO:0000256" key="2">
    <source>
        <dbReference type="ARBA" id="ARBA00022729"/>
    </source>
</evidence>
<dbReference type="RefSeq" id="WP_379767839.1">
    <property type="nucleotide sequence ID" value="NZ_JBHSMZ010000004.1"/>
</dbReference>
<proteinExistence type="predicted"/>
<dbReference type="InterPro" id="IPR027385">
    <property type="entry name" value="Beta-barrel_OMP"/>
</dbReference>
<feature type="chain" id="PRO_5046714003" evidence="3">
    <location>
        <begin position="21"/>
        <end position="211"/>
    </location>
</feature>
<feature type="domain" description="Outer membrane protein beta-barrel" evidence="4">
    <location>
        <begin position="76"/>
        <end position="210"/>
    </location>
</feature>
<comment type="caution">
    <text evidence="5">The sequence shown here is derived from an EMBL/GenBank/DDBJ whole genome shotgun (WGS) entry which is preliminary data.</text>
</comment>
<dbReference type="Gene3D" id="2.40.160.20">
    <property type="match status" value="1"/>
</dbReference>
<comment type="subcellular location">
    <subcellularLocation>
        <location evidence="1">Cell outer membrane</location>
    </subcellularLocation>
</comment>
<keyword evidence="6" id="KW-1185">Reference proteome</keyword>
<dbReference type="Pfam" id="PF13505">
    <property type="entry name" value="OMP_b-brl"/>
    <property type="match status" value="1"/>
</dbReference>
<evidence type="ECO:0000313" key="6">
    <source>
        <dbReference type="Proteomes" id="UP001596086"/>
    </source>
</evidence>
<organism evidence="5 6">
    <name type="scientific">Massilia aerilata</name>
    <dbReference type="NCBI Taxonomy" id="453817"/>
    <lineage>
        <taxon>Bacteria</taxon>
        <taxon>Pseudomonadati</taxon>
        <taxon>Pseudomonadota</taxon>
        <taxon>Betaproteobacteria</taxon>
        <taxon>Burkholderiales</taxon>
        <taxon>Oxalobacteraceae</taxon>
        <taxon>Telluria group</taxon>
        <taxon>Massilia</taxon>
    </lineage>
</organism>
<dbReference type="SUPFAM" id="SSF56925">
    <property type="entry name" value="OMPA-like"/>
    <property type="match status" value="1"/>
</dbReference>
<evidence type="ECO:0000256" key="3">
    <source>
        <dbReference type="SAM" id="SignalP"/>
    </source>
</evidence>
<evidence type="ECO:0000256" key="1">
    <source>
        <dbReference type="ARBA" id="ARBA00004442"/>
    </source>
</evidence>
<accession>A0ABW0RUJ2</accession>
<protein>
    <submittedName>
        <fullName evidence="5">Outer membrane beta-barrel protein</fullName>
    </submittedName>
</protein>
<name>A0ABW0RUJ2_9BURK</name>
<evidence type="ECO:0000259" key="4">
    <source>
        <dbReference type="Pfam" id="PF13505"/>
    </source>
</evidence>